<organism evidence="4 5">
    <name type="scientific">Kineosporia mesophila</name>
    <dbReference type="NCBI Taxonomy" id="566012"/>
    <lineage>
        <taxon>Bacteria</taxon>
        <taxon>Bacillati</taxon>
        <taxon>Actinomycetota</taxon>
        <taxon>Actinomycetes</taxon>
        <taxon>Kineosporiales</taxon>
        <taxon>Kineosporiaceae</taxon>
        <taxon>Kineosporia</taxon>
    </lineage>
</organism>
<dbReference type="Gene3D" id="3.30.70.270">
    <property type="match status" value="1"/>
</dbReference>
<reference evidence="5" key="1">
    <citation type="journal article" date="2019" name="Int. J. Syst. Evol. Microbiol.">
        <title>The Global Catalogue of Microorganisms (GCM) 10K type strain sequencing project: providing services to taxonomists for standard genome sequencing and annotation.</title>
        <authorList>
            <consortium name="The Broad Institute Genomics Platform"/>
            <consortium name="The Broad Institute Genome Sequencing Center for Infectious Disease"/>
            <person name="Wu L."/>
            <person name="Ma J."/>
        </authorList>
    </citation>
    <scope>NUCLEOTIDE SEQUENCE [LARGE SCALE GENOMIC DNA]</scope>
    <source>
        <strain evidence="5">JCM 16902</strain>
    </source>
</reference>
<feature type="transmembrane region" description="Helical" evidence="2">
    <location>
        <begin position="20"/>
        <end position="44"/>
    </location>
</feature>
<dbReference type="InterPro" id="IPR029787">
    <property type="entry name" value="Nucleotide_cyclase"/>
</dbReference>
<dbReference type="PANTHER" id="PTHR45138:SF9">
    <property type="entry name" value="DIGUANYLATE CYCLASE DGCM-RELATED"/>
    <property type="match status" value="1"/>
</dbReference>
<dbReference type="InterPro" id="IPR050469">
    <property type="entry name" value="Diguanylate_Cyclase"/>
</dbReference>
<keyword evidence="2" id="KW-0472">Membrane</keyword>
<evidence type="ECO:0000259" key="3">
    <source>
        <dbReference type="PROSITE" id="PS50887"/>
    </source>
</evidence>
<dbReference type="InterPro" id="IPR043128">
    <property type="entry name" value="Rev_trsase/Diguanyl_cyclase"/>
</dbReference>
<sequence>MTGPALPVRPGREALARLRSHLAVVLAVVTVVPLVTGVVLLGLIAPAQARSSAVGAAARDADAAAVALSGSCEAVRASARVAAGEVAAFATRNAEALDSGDGEGAVTTEAAQTFADRAAARRPGSAVAVYDDRAQLLAGAGPAQARATVVNIGVQSGTAGPSCWAGRAGSTGDAAGLAEVSPVQIIPAGSTTKIDVATVVMWLPLDRASLGALGARLGTSGQLSVLPARGQTVVLASSGDARARATLTRLLRNLPSTGAAGGTRGGLGFRLTDTGPGLPYRVLATREIGGGGLRLLGWSLLALALLALAPLWIVIVRLTRPVTDEIAAVGDEVQAGRMALADSLDRFGEALAHTHDLNELLATIAGTALSGTGAASAVIILATDESGEPSETNSLTSSVPGSVPGSRSQGPADRRSAERAGDARGARPLGERLSVRSETGRPDPEGDQARAVLPAFAEQHFAELIENSQNQQVFSEPQLVDVPGAGPVAAIGIGVDALPVESPAERGPARRRLIGVLAVARGEGARPFDALHLTRLRALAGQAGAAITNVRRYLEVRRLSMTDPLTGLGNRAQLVSSLSREIAAAGRGNGVLTVLMLDIDHFKMVNDTWGHGFGDIVLHDFAARLLACVREADTVARYGGEEFVVLLRDTDADGGCRVAERVLQAARSRPFEDADIRQQVTVSIGVAAYPRDGRTADDVLQAADSALYAAKRDGRNRWRVAEPSHNAPILPVSG</sequence>
<keyword evidence="2" id="KW-0812">Transmembrane</keyword>
<dbReference type="SUPFAM" id="SSF55781">
    <property type="entry name" value="GAF domain-like"/>
    <property type="match status" value="1"/>
</dbReference>
<dbReference type="CDD" id="cd01949">
    <property type="entry name" value="GGDEF"/>
    <property type="match status" value="1"/>
</dbReference>
<protein>
    <recommendedName>
        <fullName evidence="3">GGDEF domain-containing protein</fullName>
    </recommendedName>
</protein>
<keyword evidence="5" id="KW-1185">Reference proteome</keyword>
<evidence type="ECO:0000256" key="1">
    <source>
        <dbReference type="SAM" id="MobiDB-lite"/>
    </source>
</evidence>
<dbReference type="Proteomes" id="UP001501074">
    <property type="component" value="Unassembled WGS sequence"/>
</dbReference>
<dbReference type="PROSITE" id="PS50887">
    <property type="entry name" value="GGDEF"/>
    <property type="match status" value="1"/>
</dbReference>
<dbReference type="NCBIfam" id="TIGR00254">
    <property type="entry name" value="GGDEF"/>
    <property type="match status" value="1"/>
</dbReference>
<proteinExistence type="predicted"/>
<dbReference type="SUPFAM" id="SSF55073">
    <property type="entry name" value="Nucleotide cyclase"/>
    <property type="match status" value="1"/>
</dbReference>
<dbReference type="InterPro" id="IPR003018">
    <property type="entry name" value="GAF"/>
</dbReference>
<feature type="transmembrane region" description="Helical" evidence="2">
    <location>
        <begin position="295"/>
        <end position="315"/>
    </location>
</feature>
<dbReference type="InterPro" id="IPR000160">
    <property type="entry name" value="GGDEF_dom"/>
</dbReference>
<keyword evidence="2" id="KW-1133">Transmembrane helix</keyword>
<accession>A0ABP7AE21</accession>
<comment type="caution">
    <text evidence="4">The sequence shown here is derived from an EMBL/GenBank/DDBJ whole genome shotgun (WGS) entry which is preliminary data.</text>
</comment>
<feature type="region of interest" description="Disordered" evidence="1">
    <location>
        <begin position="386"/>
        <end position="447"/>
    </location>
</feature>
<dbReference type="InterPro" id="IPR029016">
    <property type="entry name" value="GAF-like_dom_sf"/>
</dbReference>
<dbReference type="SMART" id="SM00267">
    <property type="entry name" value="GGDEF"/>
    <property type="match status" value="1"/>
</dbReference>
<evidence type="ECO:0000313" key="5">
    <source>
        <dbReference type="Proteomes" id="UP001501074"/>
    </source>
</evidence>
<evidence type="ECO:0000256" key="2">
    <source>
        <dbReference type="SAM" id="Phobius"/>
    </source>
</evidence>
<gene>
    <name evidence="4" type="ORF">GCM10022223_55290</name>
</gene>
<feature type="compositionally biased region" description="Low complexity" evidence="1">
    <location>
        <begin position="397"/>
        <end position="411"/>
    </location>
</feature>
<dbReference type="Pfam" id="PF00990">
    <property type="entry name" value="GGDEF"/>
    <property type="match status" value="1"/>
</dbReference>
<feature type="compositionally biased region" description="Basic and acidic residues" evidence="1">
    <location>
        <begin position="412"/>
        <end position="447"/>
    </location>
</feature>
<dbReference type="SMART" id="SM00065">
    <property type="entry name" value="GAF"/>
    <property type="match status" value="1"/>
</dbReference>
<dbReference type="PANTHER" id="PTHR45138">
    <property type="entry name" value="REGULATORY COMPONENTS OF SENSORY TRANSDUCTION SYSTEM"/>
    <property type="match status" value="1"/>
</dbReference>
<dbReference type="Gene3D" id="3.30.450.40">
    <property type="match status" value="1"/>
</dbReference>
<feature type="domain" description="GGDEF" evidence="3">
    <location>
        <begin position="590"/>
        <end position="723"/>
    </location>
</feature>
<name>A0ABP7AE21_9ACTN</name>
<evidence type="ECO:0000313" key="4">
    <source>
        <dbReference type="EMBL" id="GAA3630486.1"/>
    </source>
</evidence>
<dbReference type="EMBL" id="BAAAZO010000011">
    <property type="protein sequence ID" value="GAA3630486.1"/>
    <property type="molecule type" value="Genomic_DNA"/>
</dbReference>